<sequence length="578" mass="65510">VVSTDECYYGKVINCGHILWEDGNSWVKVQDINHVHIVYMNHLDVGYNGLTTEKGFVNNVLNQYFNIYYPRAIRIANTLRLLGGNETFIYTTHPWLVSLYLDCPPSLELAGIKLICPSKEDKNRFKKAVKRGDITWHAGPMNLQTDNIDKSLFEYSLTISEDLDKRFGIVRKNRVLSQRDVPGGYPDSPGTGPLIPGGLSRDDCVIVDGFDHALCFAFRTDNRGPPLDALVGCIIFQKRRFEEIELSWSEQREFIQLSIDALQDHPLKQTIEQRLQELEPNVPNTTGYGKISVPTGPVSCDGNVTIRLGRHGEIIQFHDKNTNIDWAKCSSDNCALGLMMYHSYNDTDINSFSQQYNFHGSGGAGFHKTGMTKLAHPQQNTWIMNVQEMWQKQDGSCSFITKLSFPDNQSWVYYGAPKVLWTKMEVTQIKKTTGIDIEINYFNKTSTRLPESMMYNFFPAAMAGYQWKLYKMGGGLVDPMNVVLNGSQMLHGIQDGVRYSKPGSHGIKITSPDIPVVGIVTENHAASPYTVPLNPLSVLPLGMAYNFFNNIWDTNYILWYPFQRGDESFKARFRLSLL</sequence>
<accession>A0ABM0MA32</accession>
<evidence type="ECO:0000313" key="1">
    <source>
        <dbReference type="Proteomes" id="UP000694865"/>
    </source>
</evidence>
<reference evidence="2" key="1">
    <citation type="submission" date="2025-08" db="UniProtKB">
        <authorList>
            <consortium name="RefSeq"/>
        </authorList>
    </citation>
    <scope>IDENTIFICATION</scope>
    <source>
        <tissue evidence="2">Testes</tissue>
    </source>
</reference>
<proteinExistence type="predicted"/>
<keyword evidence="1" id="KW-1185">Reference proteome</keyword>
<feature type="non-terminal residue" evidence="2">
    <location>
        <position position="1"/>
    </location>
</feature>
<dbReference type="Pfam" id="PF16477">
    <property type="entry name" value="DUF5054"/>
    <property type="match status" value="1"/>
</dbReference>
<name>A0ABM0MA32_SACKO</name>
<gene>
    <name evidence="2" type="primary">LOC102807935</name>
</gene>
<dbReference type="Proteomes" id="UP000694865">
    <property type="component" value="Unplaced"/>
</dbReference>
<evidence type="ECO:0000313" key="2">
    <source>
        <dbReference type="RefSeq" id="XP_006816873.1"/>
    </source>
</evidence>
<dbReference type="InterPro" id="IPR032482">
    <property type="entry name" value="DUF5054"/>
</dbReference>
<dbReference type="GeneID" id="102807935"/>
<protein>
    <submittedName>
        <fullName evidence="2">Uncharacterized protein LOC102807935</fullName>
    </submittedName>
</protein>
<organism evidence="1 2">
    <name type="scientific">Saccoglossus kowalevskii</name>
    <name type="common">Acorn worm</name>
    <dbReference type="NCBI Taxonomy" id="10224"/>
    <lineage>
        <taxon>Eukaryota</taxon>
        <taxon>Metazoa</taxon>
        <taxon>Hemichordata</taxon>
        <taxon>Enteropneusta</taxon>
        <taxon>Harrimaniidae</taxon>
        <taxon>Saccoglossus</taxon>
    </lineage>
</organism>
<dbReference type="RefSeq" id="XP_006816873.1">
    <property type="nucleotide sequence ID" value="XM_006816810.1"/>
</dbReference>